<feature type="domain" description="Bacterial surface antigen (D15)" evidence="7">
    <location>
        <begin position="181"/>
        <end position="493"/>
    </location>
</feature>
<feature type="region of interest" description="Disordered" evidence="6">
    <location>
        <begin position="1"/>
        <end position="24"/>
    </location>
</feature>
<evidence type="ECO:0000256" key="6">
    <source>
        <dbReference type="SAM" id="MobiDB-lite"/>
    </source>
</evidence>
<gene>
    <name evidence="8" type="ORF">PHLGIDRAFT_102356</name>
</gene>
<dbReference type="OrthoDB" id="1724197at2759"/>
<evidence type="ECO:0000259" key="7">
    <source>
        <dbReference type="Pfam" id="PF01103"/>
    </source>
</evidence>
<dbReference type="EMBL" id="KN840462">
    <property type="protein sequence ID" value="KIP09794.1"/>
    <property type="molecule type" value="Genomic_DNA"/>
</dbReference>
<dbReference type="PANTHER" id="PTHR12815">
    <property type="entry name" value="SORTING AND ASSEMBLY MACHINERY SAMM50 PROTEIN FAMILY MEMBER"/>
    <property type="match status" value="1"/>
</dbReference>
<evidence type="ECO:0000313" key="9">
    <source>
        <dbReference type="Proteomes" id="UP000053257"/>
    </source>
</evidence>
<dbReference type="InterPro" id="IPR000184">
    <property type="entry name" value="Bac_surfAg_D15"/>
</dbReference>
<dbReference type="InterPro" id="IPR039910">
    <property type="entry name" value="D15-like"/>
</dbReference>
<organism evidence="8 9">
    <name type="scientific">Phlebiopsis gigantea (strain 11061_1 CR5-6)</name>
    <name type="common">White-rot fungus</name>
    <name type="synonym">Peniophora gigantea</name>
    <dbReference type="NCBI Taxonomy" id="745531"/>
    <lineage>
        <taxon>Eukaryota</taxon>
        <taxon>Fungi</taxon>
        <taxon>Dikarya</taxon>
        <taxon>Basidiomycota</taxon>
        <taxon>Agaricomycotina</taxon>
        <taxon>Agaricomycetes</taxon>
        <taxon>Polyporales</taxon>
        <taxon>Phanerochaetaceae</taxon>
        <taxon>Phlebiopsis</taxon>
    </lineage>
</organism>
<dbReference type="GO" id="GO:0045040">
    <property type="term" value="P:protein insertion into mitochondrial outer membrane"/>
    <property type="evidence" value="ECO:0007669"/>
    <property type="project" value="TreeGrafter"/>
</dbReference>
<evidence type="ECO:0000256" key="3">
    <source>
        <dbReference type="ARBA" id="ARBA00022452"/>
    </source>
</evidence>
<proteinExistence type="inferred from homology"/>
<dbReference type="Gene3D" id="2.40.160.50">
    <property type="entry name" value="membrane protein fhac: a member of the omp85/tpsb transporter family"/>
    <property type="match status" value="1"/>
</dbReference>
<comment type="similarity">
    <text evidence="2">Belongs to the SAM50/omp85 family.</text>
</comment>
<dbReference type="Proteomes" id="UP000053257">
    <property type="component" value="Unassembled WGS sequence"/>
</dbReference>
<dbReference type="PANTHER" id="PTHR12815:SF18">
    <property type="entry name" value="SORTING AND ASSEMBLY MACHINERY COMPONENT 50 HOMOLOG"/>
    <property type="match status" value="1"/>
</dbReference>
<accession>A0A0C3NWN3</accession>
<keyword evidence="5" id="KW-0472">Membrane</keyword>
<keyword evidence="4" id="KW-0812">Transmembrane</keyword>
<keyword evidence="3" id="KW-1134">Transmembrane beta strand</keyword>
<evidence type="ECO:0000256" key="1">
    <source>
        <dbReference type="ARBA" id="ARBA00004374"/>
    </source>
</evidence>
<keyword evidence="9" id="KW-1185">Reference proteome</keyword>
<dbReference type="AlphaFoldDB" id="A0A0C3NWN3"/>
<dbReference type="STRING" id="745531.A0A0C3NWN3"/>
<reference evidence="8 9" key="1">
    <citation type="journal article" date="2014" name="PLoS Genet.">
        <title>Analysis of the Phlebiopsis gigantea genome, transcriptome and secretome provides insight into its pioneer colonization strategies of wood.</title>
        <authorList>
            <person name="Hori C."/>
            <person name="Ishida T."/>
            <person name="Igarashi K."/>
            <person name="Samejima M."/>
            <person name="Suzuki H."/>
            <person name="Master E."/>
            <person name="Ferreira P."/>
            <person name="Ruiz-Duenas F.J."/>
            <person name="Held B."/>
            <person name="Canessa P."/>
            <person name="Larrondo L.F."/>
            <person name="Schmoll M."/>
            <person name="Druzhinina I.S."/>
            <person name="Kubicek C.P."/>
            <person name="Gaskell J.A."/>
            <person name="Kersten P."/>
            <person name="St John F."/>
            <person name="Glasner J."/>
            <person name="Sabat G."/>
            <person name="Splinter BonDurant S."/>
            <person name="Syed K."/>
            <person name="Yadav J."/>
            <person name="Mgbeahuruike A.C."/>
            <person name="Kovalchuk A."/>
            <person name="Asiegbu F.O."/>
            <person name="Lackner G."/>
            <person name="Hoffmeister D."/>
            <person name="Rencoret J."/>
            <person name="Gutierrez A."/>
            <person name="Sun H."/>
            <person name="Lindquist E."/>
            <person name="Barry K."/>
            <person name="Riley R."/>
            <person name="Grigoriev I.V."/>
            <person name="Henrissat B."/>
            <person name="Kues U."/>
            <person name="Berka R.M."/>
            <person name="Martinez A.T."/>
            <person name="Covert S.F."/>
            <person name="Blanchette R.A."/>
            <person name="Cullen D."/>
        </authorList>
    </citation>
    <scope>NUCLEOTIDE SEQUENCE [LARGE SCALE GENOMIC DNA]</scope>
    <source>
        <strain evidence="8 9">11061_1 CR5-6</strain>
    </source>
</reference>
<protein>
    <recommendedName>
        <fullName evidence="7">Bacterial surface antigen (D15) domain-containing protein</fullName>
    </recommendedName>
</protein>
<evidence type="ECO:0000256" key="4">
    <source>
        <dbReference type="ARBA" id="ARBA00022692"/>
    </source>
</evidence>
<sequence>MADVDSELKAPPLKPPLHNSVAPRDGEIEVDLTKLKKWQEERIARRLRGEYESAVLHLAEVVNENIDTHMRLASVRVEGAPHTRSSFLGSLVRPFLDKTEPEGQTLGTVLHDARTIGSLLQETDIFDKVFAKVERSTEPRAQPGDVELVFKTHERPRMYLKTSTEFGNNEGGASATCRVRNTFGGAESFEAHLSFGTQTRIAYNASLTAPLTRTLKTRGELSLFGLERDNSSYCSAYEGVRGVRAVVRNGSFARGLHELAWEGVLRHVGNLQPSASVSMREAAGSSTKSAISHTWTRDTRDDSIFGTRGSYLRFAQELAGLGGDASFYKTEAQAQLARPVIPGVSVSFAARSGLIWPLNRPVPFPDRFQLGGPTSVRMFRMNSMGPHDGPDSLGGDLFWSAGLSLISDIPRKPHWPVKLHGFVNAGRLDSVDHSKPLQESIIDSLSKPSVSVGMGIVYRLQGIRVEMNFGLPLTAAKKEGARKGFQLGLGLEFL</sequence>
<dbReference type="HOGENOM" id="CLU_014798_3_1_1"/>
<evidence type="ECO:0000313" key="8">
    <source>
        <dbReference type="EMBL" id="KIP09794.1"/>
    </source>
</evidence>
<comment type="subcellular location">
    <subcellularLocation>
        <location evidence="1">Mitochondrion outer membrane</location>
        <topology evidence="1">Multi-pass membrane protein</topology>
    </subcellularLocation>
</comment>
<dbReference type="GO" id="GO:0005741">
    <property type="term" value="C:mitochondrial outer membrane"/>
    <property type="evidence" value="ECO:0007669"/>
    <property type="project" value="UniProtKB-SubCell"/>
</dbReference>
<evidence type="ECO:0000256" key="5">
    <source>
        <dbReference type="ARBA" id="ARBA00023136"/>
    </source>
</evidence>
<name>A0A0C3NWN3_PHLG1</name>
<evidence type="ECO:0000256" key="2">
    <source>
        <dbReference type="ARBA" id="ARBA00010913"/>
    </source>
</evidence>
<dbReference type="Pfam" id="PF01103">
    <property type="entry name" value="Omp85"/>
    <property type="match status" value="1"/>
</dbReference>